<reference evidence="2" key="1">
    <citation type="journal article" date="2014" name="PLoS ONE">
        <title>Transcriptome-Based Identification of ABC Transporters in the Western Tarnished Plant Bug Lygus hesperus.</title>
        <authorList>
            <person name="Hull J.J."/>
            <person name="Chaney K."/>
            <person name="Geib S.M."/>
            <person name="Fabrick J.A."/>
            <person name="Brent C.S."/>
            <person name="Walsh D."/>
            <person name="Lavine L.C."/>
        </authorList>
    </citation>
    <scope>NUCLEOTIDE SEQUENCE</scope>
</reference>
<proteinExistence type="predicted"/>
<evidence type="ECO:0000256" key="1">
    <source>
        <dbReference type="SAM" id="MobiDB-lite"/>
    </source>
</evidence>
<feature type="non-terminal residue" evidence="2">
    <location>
        <position position="1"/>
    </location>
</feature>
<feature type="region of interest" description="Disordered" evidence="1">
    <location>
        <begin position="19"/>
        <end position="45"/>
    </location>
</feature>
<keyword evidence="2" id="KW-0472">Membrane</keyword>
<name>A0A0A9W7Z9_LYGHE</name>
<gene>
    <name evidence="2" type="primary">CMTM5</name>
    <name evidence="2" type="ORF">CM83_47501</name>
</gene>
<keyword evidence="2" id="KW-0812">Transmembrane</keyword>
<evidence type="ECO:0000313" key="2">
    <source>
        <dbReference type="EMBL" id="JAG00985.1"/>
    </source>
</evidence>
<feature type="non-terminal residue" evidence="2">
    <location>
        <position position="107"/>
    </location>
</feature>
<organism evidence="2">
    <name type="scientific">Lygus hesperus</name>
    <name type="common">Western plant bug</name>
    <dbReference type="NCBI Taxonomy" id="30085"/>
    <lineage>
        <taxon>Eukaryota</taxon>
        <taxon>Metazoa</taxon>
        <taxon>Ecdysozoa</taxon>
        <taxon>Arthropoda</taxon>
        <taxon>Hexapoda</taxon>
        <taxon>Insecta</taxon>
        <taxon>Pterygota</taxon>
        <taxon>Neoptera</taxon>
        <taxon>Paraneoptera</taxon>
        <taxon>Hemiptera</taxon>
        <taxon>Heteroptera</taxon>
        <taxon>Panheteroptera</taxon>
        <taxon>Cimicomorpha</taxon>
        <taxon>Miridae</taxon>
        <taxon>Mirini</taxon>
        <taxon>Lygus</taxon>
    </lineage>
</organism>
<reference evidence="2" key="2">
    <citation type="submission" date="2014-07" db="EMBL/GenBank/DDBJ databases">
        <authorList>
            <person name="Hull J."/>
        </authorList>
    </citation>
    <scope>NUCLEOTIDE SEQUENCE</scope>
</reference>
<dbReference type="AlphaFoldDB" id="A0A0A9W7Z9"/>
<dbReference type="EMBL" id="GBHO01042619">
    <property type="protein sequence ID" value="JAG00985.1"/>
    <property type="molecule type" value="Transcribed_RNA"/>
</dbReference>
<accession>A0A0A9W7Z9</accession>
<sequence length="107" mass="12451">TVWGLWAWPRFLDTLRQRGAPHPLTGSSSHSRKGPPQPTAETTPPYKYASRWVEKEVDTLSISFLVHVVGIQYVQRPSIGTLQYHPSINTRFYWVFFLLHRYPILSE</sequence>
<protein>
    <submittedName>
        <fullName evidence="2">CKLF-like MARVEL transmembrane domain-containing protein 5</fullName>
    </submittedName>
</protein>